<proteinExistence type="predicted"/>
<dbReference type="EMBL" id="CP113527">
    <property type="protein sequence ID" value="WDV08490.1"/>
    <property type="molecule type" value="Genomic_DNA"/>
</dbReference>
<sequence>MPYFHPNARRGSYPPSNRQYFGPPFRGRSIQQPYYSPNQQSQGLRLGNLPDHLNTIMGHAGTITNGVNMLRQMGSLLSLFK</sequence>
<evidence type="ECO:0000313" key="4">
    <source>
        <dbReference type="Proteomes" id="UP001219585"/>
    </source>
</evidence>
<evidence type="ECO:0000256" key="1">
    <source>
        <dbReference type="SAM" id="MobiDB-lite"/>
    </source>
</evidence>
<dbReference type="RefSeq" id="WP_274796689.1">
    <property type="nucleotide sequence ID" value="NZ_CP113527.1"/>
</dbReference>
<keyword evidence="5" id="KW-1185">Reference proteome</keyword>
<name>A0AAJ5RNU2_9BACI</name>
<dbReference type="Proteomes" id="UP001219585">
    <property type="component" value="Chromosome"/>
</dbReference>
<organism evidence="3 4">
    <name type="scientific">Lysinibacillus irui</name>
    <dbReference type="NCBI Taxonomy" id="2998077"/>
    <lineage>
        <taxon>Bacteria</taxon>
        <taxon>Bacillati</taxon>
        <taxon>Bacillota</taxon>
        <taxon>Bacilli</taxon>
        <taxon>Bacillales</taxon>
        <taxon>Bacillaceae</taxon>
        <taxon>Lysinibacillus</taxon>
    </lineage>
</organism>
<reference evidence="3" key="1">
    <citation type="submission" date="2022-11" db="EMBL/GenBank/DDBJ databases">
        <title>Lysinibacillus irui.</title>
        <authorList>
            <person name="Akintayo S.O."/>
        </authorList>
    </citation>
    <scope>NUCLEOTIDE SEQUENCE</scope>
    <source>
        <strain evidence="3">IRB4-01</strain>
    </source>
</reference>
<feature type="region of interest" description="Disordered" evidence="1">
    <location>
        <begin position="1"/>
        <end position="29"/>
    </location>
</feature>
<dbReference type="Proteomes" id="UP001289615">
    <property type="component" value="Unassembled WGS sequence"/>
</dbReference>
<evidence type="ECO:0000313" key="2">
    <source>
        <dbReference type="EMBL" id="MEA0977599.1"/>
    </source>
</evidence>
<dbReference type="EMBL" id="JAXUIA010000012">
    <property type="protein sequence ID" value="MEA0977599.1"/>
    <property type="molecule type" value="Genomic_DNA"/>
</dbReference>
<dbReference type="AlphaFoldDB" id="A0AAJ5RNU2"/>
<evidence type="ECO:0000313" key="3">
    <source>
        <dbReference type="EMBL" id="WDV08490.1"/>
    </source>
</evidence>
<dbReference type="KEGG" id="liu:OU989_08415"/>
<reference evidence="2 5" key="2">
    <citation type="submission" date="2023-12" db="EMBL/GenBank/DDBJ databases">
        <title>Genome comparison identifies genes involved in endophytic behavior of Lysinibacillus irui and provides insights into its role as a plant-growth promoting bacterium.</title>
        <authorList>
            <person name="Hilario S."/>
            <person name="Matos I."/>
            <person name="Goncalves M.F.M."/>
            <person name="Pardo C.A."/>
            <person name="Santos M.J."/>
        </authorList>
    </citation>
    <scope>NUCLEOTIDE SEQUENCE [LARGE SCALE GENOMIC DNA]</scope>
    <source>
        <strain evidence="2 5">B3</strain>
    </source>
</reference>
<protein>
    <recommendedName>
        <fullName evidence="6">YppG-like protein</fullName>
    </recommendedName>
</protein>
<gene>
    <name evidence="3" type="ORF">OU989_08415</name>
    <name evidence="2" type="ORF">U6C28_14920</name>
</gene>
<evidence type="ECO:0008006" key="6">
    <source>
        <dbReference type="Google" id="ProtNLM"/>
    </source>
</evidence>
<accession>A0AAJ5RNU2</accession>
<evidence type="ECO:0000313" key="5">
    <source>
        <dbReference type="Proteomes" id="UP001289615"/>
    </source>
</evidence>